<evidence type="ECO:0000313" key="2">
    <source>
        <dbReference type="EMBL" id="AND41176.1"/>
    </source>
</evidence>
<sequence length="133" mass="15206">MPFEKCSSKYDLCHLFEKLPLLNLKQLITILTAVDSLLLAAILNYQPIKGEVKMKNKVVELDVREDIKNKLEPFQKIMSAVSGLDAEDVFILHAPFKPIPLFGVLKAKGFEYKTEEIDKKHWKVIFTKSGESK</sequence>
<protein>
    <recommendedName>
        <fullName evidence="1">DUF2249 domain-containing protein</fullName>
    </recommendedName>
</protein>
<dbReference type="InterPro" id="IPR018720">
    <property type="entry name" value="DUF2249"/>
</dbReference>
<dbReference type="Proteomes" id="UP000077856">
    <property type="component" value="Chromosome"/>
</dbReference>
<evidence type="ECO:0000313" key="3">
    <source>
        <dbReference type="Proteomes" id="UP000077856"/>
    </source>
</evidence>
<evidence type="ECO:0000259" key="1">
    <source>
        <dbReference type="Pfam" id="PF10006"/>
    </source>
</evidence>
<dbReference type="STRING" id="1196031.A361_19125"/>
<dbReference type="RefSeq" id="WP_019379756.1">
    <property type="nucleotide sequence ID" value="NZ_CP015506.1"/>
</dbReference>
<proteinExistence type="predicted"/>
<dbReference type="Pfam" id="PF10006">
    <property type="entry name" value="DUF2249"/>
    <property type="match status" value="1"/>
</dbReference>
<feature type="domain" description="DUF2249" evidence="1">
    <location>
        <begin position="60"/>
        <end position="128"/>
    </location>
</feature>
<name>A0A160MDN7_9BACI</name>
<dbReference type="eggNOG" id="COG0425">
    <property type="taxonomic scope" value="Bacteria"/>
</dbReference>
<gene>
    <name evidence="2" type="ORF">A361_19125</name>
</gene>
<accession>A0A160MDN7</accession>
<dbReference type="EMBL" id="CP015506">
    <property type="protein sequence ID" value="AND41176.1"/>
    <property type="molecule type" value="Genomic_DNA"/>
</dbReference>
<dbReference type="AlphaFoldDB" id="A0A160MDN7"/>
<organism evidence="2 3">
    <name type="scientific">Cytobacillus oceanisediminis 2691</name>
    <dbReference type="NCBI Taxonomy" id="1196031"/>
    <lineage>
        <taxon>Bacteria</taxon>
        <taxon>Bacillati</taxon>
        <taxon>Bacillota</taxon>
        <taxon>Bacilli</taxon>
        <taxon>Bacillales</taxon>
        <taxon>Bacillaceae</taxon>
        <taxon>Cytobacillus</taxon>
    </lineage>
</organism>
<dbReference type="KEGG" id="bon:A361_19125"/>
<reference evidence="2 3" key="1">
    <citation type="submission" date="2016-04" db="EMBL/GenBank/DDBJ databases">
        <title>Complete genome sequence of Bacillus oceanisediminis strain 2691.</title>
        <authorList>
            <person name="Jeong H."/>
            <person name="Kim H.J."/>
            <person name="Lee D.-W."/>
        </authorList>
    </citation>
    <scope>NUCLEOTIDE SEQUENCE [LARGE SCALE GENOMIC DNA]</scope>
    <source>
        <strain evidence="2 3">2691</strain>
    </source>
</reference>